<evidence type="ECO:0000256" key="5">
    <source>
        <dbReference type="ARBA" id="ARBA00022692"/>
    </source>
</evidence>
<accession>A0ABP8MQR6</accession>
<name>A0ABP8MQR6_9BACT</name>
<keyword evidence="8" id="KW-0732">Signal</keyword>
<sequence>MSLPRTLFMAIGLLSGSLVHAQVSMTLGDCEQTFRKNNLQLLAAQYDIDQAKAQVIQARIWDQPYLSGEFNAINPGANRYFDVGNQGQKAAAVSQLIYLGGKKRNEVAFAKNNQQLAELQFEDLIRNLKLQLRQSFYTLYFDRQNIHMLEFQVGNLDSLVGAYNKQSDLHNISLRDVVRLQALSLQLKKDLLDFRQSINEEEAKLQLITGTSEVIEPILDSSALQQRFRNITLKTPDDILQSAVQKNPDFLYTQTLIENNELMLRWQKSLSVPDLTLGGAYDQRGGAFNNQVNVTLGMPLPLWNRNKGNIRSAKAGLEQSKLNKDYKVAELRAQIQTTYANWQQTRNQYLQFSDTSRANFGIVYNGILQNFQKRNISLLDFTDFIESYNQSLLSLSDMQKQLLFSEETLNYLANESIFE</sequence>
<evidence type="ECO:0000256" key="6">
    <source>
        <dbReference type="ARBA" id="ARBA00023136"/>
    </source>
</evidence>
<evidence type="ECO:0000256" key="2">
    <source>
        <dbReference type="ARBA" id="ARBA00007613"/>
    </source>
</evidence>
<dbReference type="SUPFAM" id="SSF56954">
    <property type="entry name" value="Outer membrane efflux proteins (OEP)"/>
    <property type="match status" value="1"/>
</dbReference>
<evidence type="ECO:0000256" key="4">
    <source>
        <dbReference type="ARBA" id="ARBA00022452"/>
    </source>
</evidence>
<evidence type="ECO:0000256" key="3">
    <source>
        <dbReference type="ARBA" id="ARBA00022448"/>
    </source>
</evidence>
<gene>
    <name evidence="9" type="ORF">GCM10023092_16590</name>
</gene>
<dbReference type="EMBL" id="BAABEZ010000022">
    <property type="protein sequence ID" value="GAA4454493.1"/>
    <property type="molecule type" value="Genomic_DNA"/>
</dbReference>
<reference evidence="10" key="1">
    <citation type="journal article" date="2019" name="Int. J. Syst. Evol. Microbiol.">
        <title>The Global Catalogue of Microorganisms (GCM) 10K type strain sequencing project: providing services to taxonomists for standard genome sequencing and annotation.</title>
        <authorList>
            <consortium name="The Broad Institute Genomics Platform"/>
            <consortium name="The Broad Institute Genome Sequencing Center for Infectious Disease"/>
            <person name="Wu L."/>
            <person name="Ma J."/>
        </authorList>
    </citation>
    <scope>NUCLEOTIDE SEQUENCE [LARGE SCALE GENOMIC DNA]</scope>
    <source>
        <strain evidence="10">JCM 31921</strain>
    </source>
</reference>
<evidence type="ECO:0000313" key="9">
    <source>
        <dbReference type="EMBL" id="GAA4454493.1"/>
    </source>
</evidence>
<evidence type="ECO:0000313" key="10">
    <source>
        <dbReference type="Proteomes" id="UP001501410"/>
    </source>
</evidence>
<keyword evidence="7" id="KW-0998">Cell outer membrane</keyword>
<keyword evidence="4" id="KW-1134">Transmembrane beta strand</keyword>
<feature type="signal peptide" evidence="8">
    <location>
        <begin position="1"/>
        <end position="21"/>
    </location>
</feature>
<dbReference type="Pfam" id="PF02321">
    <property type="entry name" value="OEP"/>
    <property type="match status" value="2"/>
</dbReference>
<comment type="subcellular location">
    <subcellularLocation>
        <location evidence="1">Cell outer membrane</location>
    </subcellularLocation>
</comment>
<dbReference type="Proteomes" id="UP001501410">
    <property type="component" value="Unassembled WGS sequence"/>
</dbReference>
<dbReference type="Gene3D" id="1.20.1600.10">
    <property type="entry name" value="Outer membrane efflux proteins (OEP)"/>
    <property type="match status" value="1"/>
</dbReference>
<keyword evidence="6" id="KW-0472">Membrane</keyword>
<dbReference type="PANTHER" id="PTHR30026:SF20">
    <property type="entry name" value="OUTER MEMBRANE PROTEIN TOLC"/>
    <property type="match status" value="1"/>
</dbReference>
<dbReference type="RefSeq" id="WP_344825285.1">
    <property type="nucleotide sequence ID" value="NZ_BAABEZ010000022.1"/>
</dbReference>
<keyword evidence="3" id="KW-0813">Transport</keyword>
<evidence type="ECO:0000256" key="8">
    <source>
        <dbReference type="SAM" id="SignalP"/>
    </source>
</evidence>
<proteinExistence type="inferred from homology"/>
<dbReference type="PANTHER" id="PTHR30026">
    <property type="entry name" value="OUTER MEMBRANE PROTEIN TOLC"/>
    <property type="match status" value="1"/>
</dbReference>
<evidence type="ECO:0000256" key="7">
    <source>
        <dbReference type="ARBA" id="ARBA00023237"/>
    </source>
</evidence>
<comment type="similarity">
    <text evidence="2">Belongs to the outer membrane factor (OMF) (TC 1.B.17) family.</text>
</comment>
<protein>
    <submittedName>
        <fullName evidence="9">TolC family protein</fullName>
    </submittedName>
</protein>
<keyword evidence="10" id="KW-1185">Reference proteome</keyword>
<organism evidence="9 10">
    <name type="scientific">Rurimicrobium arvi</name>
    <dbReference type="NCBI Taxonomy" id="2049916"/>
    <lineage>
        <taxon>Bacteria</taxon>
        <taxon>Pseudomonadati</taxon>
        <taxon>Bacteroidota</taxon>
        <taxon>Chitinophagia</taxon>
        <taxon>Chitinophagales</taxon>
        <taxon>Chitinophagaceae</taxon>
        <taxon>Rurimicrobium</taxon>
    </lineage>
</organism>
<dbReference type="InterPro" id="IPR003423">
    <property type="entry name" value="OMP_efflux"/>
</dbReference>
<feature type="chain" id="PRO_5046730051" evidence="8">
    <location>
        <begin position="22"/>
        <end position="419"/>
    </location>
</feature>
<evidence type="ECO:0000256" key="1">
    <source>
        <dbReference type="ARBA" id="ARBA00004442"/>
    </source>
</evidence>
<keyword evidence="5" id="KW-0812">Transmembrane</keyword>
<comment type="caution">
    <text evidence="9">The sequence shown here is derived from an EMBL/GenBank/DDBJ whole genome shotgun (WGS) entry which is preliminary data.</text>
</comment>
<dbReference type="InterPro" id="IPR051906">
    <property type="entry name" value="TolC-like"/>
</dbReference>